<keyword evidence="1" id="KW-1133">Transmembrane helix</keyword>
<evidence type="ECO:0000313" key="3">
    <source>
        <dbReference type="Proteomes" id="UP000078263"/>
    </source>
</evidence>
<dbReference type="OrthoDB" id="199424at2"/>
<keyword evidence="3" id="KW-1185">Reference proteome</keyword>
<evidence type="ECO:0000256" key="1">
    <source>
        <dbReference type="SAM" id="Phobius"/>
    </source>
</evidence>
<feature type="transmembrane region" description="Helical" evidence="1">
    <location>
        <begin position="43"/>
        <end position="66"/>
    </location>
</feature>
<dbReference type="KEGG" id="pns:A9D12_00935"/>
<keyword evidence="1" id="KW-0812">Transmembrane</keyword>
<proteinExistence type="predicted"/>
<dbReference type="RefSeq" id="WP_068348815.1">
    <property type="nucleotide sequence ID" value="NZ_CP016033.1"/>
</dbReference>
<evidence type="ECO:0008006" key="4">
    <source>
        <dbReference type="Google" id="ProtNLM"/>
    </source>
</evidence>
<gene>
    <name evidence="2" type="ORF">A9D12_00935</name>
</gene>
<dbReference type="EMBL" id="CP016033">
    <property type="protein sequence ID" value="ANK11747.1"/>
    <property type="molecule type" value="Genomic_DNA"/>
</dbReference>
<sequence>MSSSEHGPTRAERLRLALDRELGDDEEVIWHGWQLARIEPRQFGIYVFAVPWTAFSVMWTVLAAGAMCASGIGPLGFAFPLFGLPFIVIGGAMLLKPFMPLTERDRVLFVMTDRRAIKLTLLRQLTVKSVPADRMGLAEKQELRDGTGTLNLAVHVGRDSDGDRQTEFFAIGPVADIAGAAAAAAQISLRPREMARSQSLSS</sequence>
<protein>
    <recommendedName>
        <fullName evidence="4">DUF304 domain-containing protein</fullName>
    </recommendedName>
</protein>
<accession>A0A192D1B6</accession>
<name>A0A192D1B6_9SPHN</name>
<evidence type="ECO:0000313" key="2">
    <source>
        <dbReference type="EMBL" id="ANK11747.1"/>
    </source>
</evidence>
<reference evidence="2 3" key="1">
    <citation type="submission" date="2016-05" db="EMBL/GenBank/DDBJ databases">
        <title>Compelete Genome Sequence of Bacteriochlorophyll-Synthesizing Bacterium Porphyrobacter neustonensis DSM 9434.</title>
        <authorList>
            <person name="Shi X.-L."/>
            <person name="Wu Y.-H."/>
            <person name="Cheng H."/>
            <person name="Xu L."/>
            <person name="Zhang X.-Q."/>
            <person name="Wang C.-S."/>
            <person name="Xu X.-W."/>
        </authorList>
    </citation>
    <scope>NUCLEOTIDE SEQUENCE [LARGE SCALE GENOMIC DNA]</scope>
    <source>
        <strain evidence="2 3">DSM 9434</strain>
    </source>
</reference>
<organism evidence="2 3">
    <name type="scientific">Erythrobacter neustonensis</name>
    <dbReference type="NCBI Taxonomy" id="1112"/>
    <lineage>
        <taxon>Bacteria</taxon>
        <taxon>Pseudomonadati</taxon>
        <taxon>Pseudomonadota</taxon>
        <taxon>Alphaproteobacteria</taxon>
        <taxon>Sphingomonadales</taxon>
        <taxon>Erythrobacteraceae</taxon>
        <taxon>Erythrobacter/Porphyrobacter group</taxon>
        <taxon>Erythrobacter</taxon>
    </lineage>
</organism>
<feature type="transmembrane region" description="Helical" evidence="1">
    <location>
        <begin position="72"/>
        <end position="95"/>
    </location>
</feature>
<dbReference type="Proteomes" id="UP000078263">
    <property type="component" value="Chromosome"/>
</dbReference>
<dbReference type="AlphaFoldDB" id="A0A192D1B6"/>
<keyword evidence="1" id="KW-0472">Membrane</keyword>